<sequence>MSHSLTRAAVRSLGAAAVVLPALLAAGAPALAGGVSGPAFYVDHQLYRTVATPTDLSGTGAPAQSWDTIYSFGAVQRSVATAAPGDPGYNGGRWQVHAVSLTSTYAAALAAGDRDGDGVLDAADEVQAAIAAGTLVDGGVVRYFVCTVNPVPHGQG</sequence>
<accession>A0ABN3MD50</accession>
<keyword evidence="1" id="KW-0732">Signal</keyword>
<dbReference type="EMBL" id="BAAARE010000028">
    <property type="protein sequence ID" value="GAA2500028.1"/>
    <property type="molecule type" value="Genomic_DNA"/>
</dbReference>
<proteinExistence type="predicted"/>
<protein>
    <recommendedName>
        <fullName evidence="4">EF-hand domain-containing protein</fullName>
    </recommendedName>
</protein>
<name>A0ABN3MD50_9MICO</name>
<organism evidence="2 3">
    <name type="scientific">Terrabacter carboxydivorans</name>
    <dbReference type="NCBI Taxonomy" id="619730"/>
    <lineage>
        <taxon>Bacteria</taxon>
        <taxon>Bacillati</taxon>
        <taxon>Actinomycetota</taxon>
        <taxon>Actinomycetes</taxon>
        <taxon>Micrococcales</taxon>
        <taxon>Intrasporangiaceae</taxon>
        <taxon>Terrabacter</taxon>
    </lineage>
</organism>
<evidence type="ECO:0008006" key="4">
    <source>
        <dbReference type="Google" id="ProtNLM"/>
    </source>
</evidence>
<evidence type="ECO:0000313" key="2">
    <source>
        <dbReference type="EMBL" id="GAA2500028.1"/>
    </source>
</evidence>
<feature type="signal peptide" evidence="1">
    <location>
        <begin position="1"/>
        <end position="32"/>
    </location>
</feature>
<evidence type="ECO:0000313" key="3">
    <source>
        <dbReference type="Proteomes" id="UP001500730"/>
    </source>
</evidence>
<dbReference type="RefSeq" id="WP_344257148.1">
    <property type="nucleotide sequence ID" value="NZ_BAAARE010000028.1"/>
</dbReference>
<dbReference type="Proteomes" id="UP001500730">
    <property type="component" value="Unassembled WGS sequence"/>
</dbReference>
<comment type="caution">
    <text evidence="2">The sequence shown here is derived from an EMBL/GenBank/DDBJ whole genome shotgun (WGS) entry which is preliminary data.</text>
</comment>
<gene>
    <name evidence="2" type="ORF">GCM10009858_42920</name>
</gene>
<reference evidence="2 3" key="1">
    <citation type="journal article" date="2019" name="Int. J. Syst. Evol. Microbiol.">
        <title>The Global Catalogue of Microorganisms (GCM) 10K type strain sequencing project: providing services to taxonomists for standard genome sequencing and annotation.</title>
        <authorList>
            <consortium name="The Broad Institute Genomics Platform"/>
            <consortium name="The Broad Institute Genome Sequencing Center for Infectious Disease"/>
            <person name="Wu L."/>
            <person name="Ma J."/>
        </authorList>
    </citation>
    <scope>NUCLEOTIDE SEQUENCE [LARGE SCALE GENOMIC DNA]</scope>
    <source>
        <strain evidence="2 3">JCM 16259</strain>
    </source>
</reference>
<keyword evidence="3" id="KW-1185">Reference proteome</keyword>
<evidence type="ECO:0000256" key="1">
    <source>
        <dbReference type="SAM" id="SignalP"/>
    </source>
</evidence>
<feature type="chain" id="PRO_5045232749" description="EF-hand domain-containing protein" evidence="1">
    <location>
        <begin position="33"/>
        <end position="156"/>
    </location>
</feature>